<dbReference type="Gene3D" id="3.40.710.10">
    <property type="entry name" value="DD-peptidase/beta-lactamase superfamily"/>
    <property type="match status" value="1"/>
</dbReference>
<protein>
    <recommendedName>
        <fullName evidence="7">Penicillin-binding protein transpeptidase domain-containing protein</fullName>
    </recommendedName>
</protein>
<dbReference type="Gene3D" id="3.30.450.330">
    <property type="match status" value="1"/>
</dbReference>
<dbReference type="InterPro" id="IPR001460">
    <property type="entry name" value="PCN-bd_Tpept"/>
</dbReference>
<evidence type="ECO:0008006" key="7">
    <source>
        <dbReference type="Google" id="ProtNLM"/>
    </source>
</evidence>
<evidence type="ECO:0000313" key="6">
    <source>
        <dbReference type="EMBL" id="SVA46805.1"/>
    </source>
</evidence>
<dbReference type="InterPro" id="IPR050515">
    <property type="entry name" value="Beta-lactam/transpept"/>
</dbReference>
<sequence>MSKKFLIFDSDDLKKFHKRVFFSIIVFLGFYFVAIFRIADVMVFENNVKEITNIKANIERGKIYDRNGQLLATNIDNYSLAANPLKINNKSDLSNQLSAILFLDKEVIEKKLLSQKKFVWLKRNISPKEHQKIIELGEIHLRTLLETKRIYPFQNIGAHVLGYVDIDNKGQAGIERGLDDILNKGENIFLTIDINLQNAVQEELESTIEKFSADSGVSLLIDIKNGEIISLNNFPDFNPNRINLSSMEGRFNRALQANYEMGSTFKPIIVALGIDENIINKEMMFDVSQPINSIRDYHPFVGSLSVKDIVVQSSNIGAAKIAHKIGKKKQIEFFRKMGFFEKLNIQIKEAAQPLGNKNNWGELETMTIGFGHGFAVTPLHIATAYASILNEGRRVKPTILLGTNNISSEALVKKETSEYILELLRAVVTETEYTGPRVRIEGYEIGGKTGTAELINNLGQYQKDANLTSFIGIFPISKPQYLVLTIVENPKKIKEENYNITGAAVNAPLVKNIILRMIEILKIPRLPASEILNAAIRINYHRYYVTQ</sequence>
<accession>A0A381W2N0</accession>
<evidence type="ECO:0000259" key="5">
    <source>
        <dbReference type="Pfam" id="PF03717"/>
    </source>
</evidence>
<dbReference type="SUPFAM" id="SSF56519">
    <property type="entry name" value="Penicillin binding protein dimerisation domain"/>
    <property type="match status" value="1"/>
</dbReference>
<gene>
    <name evidence="6" type="ORF">METZ01_LOCUS99659</name>
</gene>
<dbReference type="InterPro" id="IPR005311">
    <property type="entry name" value="PBP_dimer"/>
</dbReference>
<evidence type="ECO:0000256" key="3">
    <source>
        <dbReference type="SAM" id="Phobius"/>
    </source>
</evidence>
<dbReference type="PANTHER" id="PTHR30627">
    <property type="entry name" value="PEPTIDOGLYCAN D,D-TRANSPEPTIDASE"/>
    <property type="match status" value="1"/>
</dbReference>
<dbReference type="Gene3D" id="1.10.150.770">
    <property type="match status" value="1"/>
</dbReference>
<proteinExistence type="predicted"/>
<dbReference type="AlphaFoldDB" id="A0A381W2N0"/>
<dbReference type="Gene3D" id="3.90.1310.10">
    <property type="entry name" value="Penicillin-binding protein 2a (Domain 2)"/>
    <property type="match status" value="1"/>
</dbReference>
<keyword evidence="3" id="KW-1133">Transmembrane helix</keyword>
<dbReference type="PANTHER" id="PTHR30627:SF1">
    <property type="entry name" value="PEPTIDOGLYCAN D,D-TRANSPEPTIDASE FTSI"/>
    <property type="match status" value="1"/>
</dbReference>
<dbReference type="InterPro" id="IPR036138">
    <property type="entry name" value="PBP_dimer_sf"/>
</dbReference>
<reference evidence="6" key="1">
    <citation type="submission" date="2018-05" db="EMBL/GenBank/DDBJ databases">
        <authorList>
            <person name="Lanie J.A."/>
            <person name="Ng W.-L."/>
            <person name="Kazmierczak K.M."/>
            <person name="Andrzejewski T.M."/>
            <person name="Davidsen T.M."/>
            <person name="Wayne K.J."/>
            <person name="Tettelin H."/>
            <person name="Glass J.I."/>
            <person name="Rusch D."/>
            <person name="Podicherti R."/>
            <person name="Tsui H.-C.T."/>
            <person name="Winkler M.E."/>
        </authorList>
    </citation>
    <scope>NUCLEOTIDE SEQUENCE</scope>
</reference>
<evidence type="ECO:0000259" key="4">
    <source>
        <dbReference type="Pfam" id="PF00905"/>
    </source>
</evidence>
<dbReference type="Pfam" id="PF00905">
    <property type="entry name" value="Transpeptidase"/>
    <property type="match status" value="1"/>
</dbReference>
<feature type="domain" description="Penicillin-binding protein dimerisation" evidence="5">
    <location>
        <begin position="59"/>
        <end position="168"/>
    </location>
</feature>
<name>A0A381W2N0_9ZZZZ</name>
<comment type="subcellular location">
    <subcellularLocation>
        <location evidence="1">Membrane</location>
    </subcellularLocation>
</comment>
<dbReference type="SUPFAM" id="SSF56601">
    <property type="entry name" value="beta-lactamase/transpeptidase-like"/>
    <property type="match status" value="1"/>
</dbReference>
<keyword evidence="3" id="KW-0812">Transmembrane</keyword>
<keyword evidence="2 3" id="KW-0472">Membrane</keyword>
<evidence type="ECO:0000256" key="2">
    <source>
        <dbReference type="ARBA" id="ARBA00023136"/>
    </source>
</evidence>
<dbReference type="GO" id="GO:0071555">
    <property type="term" value="P:cell wall organization"/>
    <property type="evidence" value="ECO:0007669"/>
    <property type="project" value="TreeGrafter"/>
</dbReference>
<dbReference type="GO" id="GO:0005886">
    <property type="term" value="C:plasma membrane"/>
    <property type="evidence" value="ECO:0007669"/>
    <property type="project" value="TreeGrafter"/>
</dbReference>
<feature type="domain" description="Penicillin-binding protein transpeptidase" evidence="4">
    <location>
        <begin position="218"/>
        <end position="514"/>
    </location>
</feature>
<dbReference type="InterPro" id="IPR012338">
    <property type="entry name" value="Beta-lactam/transpept-like"/>
</dbReference>
<dbReference type="GO" id="GO:0008658">
    <property type="term" value="F:penicillin binding"/>
    <property type="evidence" value="ECO:0007669"/>
    <property type="project" value="InterPro"/>
</dbReference>
<feature type="transmembrane region" description="Helical" evidence="3">
    <location>
        <begin position="20"/>
        <end position="39"/>
    </location>
</feature>
<dbReference type="Pfam" id="PF03717">
    <property type="entry name" value="PBP_dimer"/>
    <property type="match status" value="1"/>
</dbReference>
<dbReference type="EMBL" id="UINC01010529">
    <property type="protein sequence ID" value="SVA46805.1"/>
    <property type="molecule type" value="Genomic_DNA"/>
</dbReference>
<evidence type="ECO:0000256" key="1">
    <source>
        <dbReference type="ARBA" id="ARBA00004370"/>
    </source>
</evidence>
<organism evidence="6">
    <name type="scientific">marine metagenome</name>
    <dbReference type="NCBI Taxonomy" id="408172"/>
    <lineage>
        <taxon>unclassified sequences</taxon>
        <taxon>metagenomes</taxon>
        <taxon>ecological metagenomes</taxon>
    </lineage>
</organism>